<evidence type="ECO:0000313" key="1">
    <source>
        <dbReference type="EMBL" id="OGZ69227.1"/>
    </source>
</evidence>
<reference evidence="1 2" key="1">
    <citation type="journal article" date="2016" name="Nat. Commun.">
        <title>Thousands of microbial genomes shed light on interconnected biogeochemical processes in an aquifer system.</title>
        <authorList>
            <person name="Anantharaman K."/>
            <person name="Brown C.T."/>
            <person name="Hug L.A."/>
            <person name="Sharon I."/>
            <person name="Castelle C.J."/>
            <person name="Probst A.J."/>
            <person name="Thomas B.C."/>
            <person name="Singh A."/>
            <person name="Wilkins M.J."/>
            <person name="Karaoz U."/>
            <person name="Brodie E.L."/>
            <person name="Williams K.H."/>
            <person name="Hubbard S.S."/>
            <person name="Banfield J.F."/>
        </authorList>
    </citation>
    <scope>NUCLEOTIDE SEQUENCE [LARGE SCALE GENOMIC DNA]</scope>
</reference>
<dbReference type="InterPro" id="IPR033469">
    <property type="entry name" value="CYTH-like_dom_sf"/>
</dbReference>
<name>A0A1G2I3J7_9BACT</name>
<gene>
    <name evidence="1" type="ORF">A3D44_00880</name>
</gene>
<dbReference type="AlphaFoldDB" id="A0A1G2I3J7"/>
<comment type="caution">
    <text evidence="1">The sequence shown here is derived from an EMBL/GenBank/DDBJ whole genome shotgun (WGS) entry which is preliminary data.</text>
</comment>
<dbReference type="EMBL" id="MHOT01000013">
    <property type="protein sequence ID" value="OGZ69227.1"/>
    <property type="molecule type" value="Genomic_DNA"/>
</dbReference>
<dbReference type="SUPFAM" id="SSF55154">
    <property type="entry name" value="CYTH-like phosphatases"/>
    <property type="match status" value="1"/>
</dbReference>
<evidence type="ECO:0000313" key="2">
    <source>
        <dbReference type="Proteomes" id="UP000178820"/>
    </source>
</evidence>
<dbReference type="Gene3D" id="2.40.320.10">
    <property type="entry name" value="Hypothetical Protein Pfu-838710-001"/>
    <property type="match status" value="1"/>
</dbReference>
<dbReference type="STRING" id="1802207.A3D44_00880"/>
<dbReference type="Proteomes" id="UP000178820">
    <property type="component" value="Unassembled WGS sequence"/>
</dbReference>
<protein>
    <submittedName>
        <fullName evidence="1">Uncharacterized protein</fullName>
    </submittedName>
</protein>
<proteinExistence type="predicted"/>
<sequence length="77" mass="8867">MKFLVLIYVGKVSISNSEGKHEVTWKGDPKTIGIAKVRREINFVVEDPEKVADLFKELGLEQYAHQEKDRVSFSFKL</sequence>
<accession>A0A1G2I3J7</accession>
<organism evidence="1 2">
    <name type="scientific">Candidatus Staskawiczbacteria bacterium RIFCSPHIGHO2_02_FULL_42_22</name>
    <dbReference type="NCBI Taxonomy" id="1802207"/>
    <lineage>
        <taxon>Bacteria</taxon>
        <taxon>Candidatus Staskawicziibacteriota</taxon>
    </lineage>
</organism>